<dbReference type="InterPro" id="IPR010730">
    <property type="entry name" value="HET"/>
</dbReference>
<organism evidence="2 3">
    <name type="scientific">Setomelanomma holmii</name>
    <dbReference type="NCBI Taxonomy" id="210430"/>
    <lineage>
        <taxon>Eukaryota</taxon>
        <taxon>Fungi</taxon>
        <taxon>Dikarya</taxon>
        <taxon>Ascomycota</taxon>
        <taxon>Pezizomycotina</taxon>
        <taxon>Dothideomycetes</taxon>
        <taxon>Pleosporomycetidae</taxon>
        <taxon>Pleosporales</taxon>
        <taxon>Pleosporineae</taxon>
        <taxon>Phaeosphaeriaceae</taxon>
        <taxon>Setomelanomma</taxon>
    </lineage>
</organism>
<dbReference type="Proteomes" id="UP000799777">
    <property type="component" value="Unassembled WGS sequence"/>
</dbReference>
<evidence type="ECO:0000313" key="2">
    <source>
        <dbReference type="EMBL" id="KAF2028126.1"/>
    </source>
</evidence>
<keyword evidence="3" id="KW-1185">Reference proteome</keyword>
<comment type="caution">
    <text evidence="2">The sequence shown here is derived from an EMBL/GenBank/DDBJ whole genome shotgun (WGS) entry which is preliminary data.</text>
</comment>
<gene>
    <name evidence="2" type="ORF">EK21DRAFT_114178</name>
</gene>
<sequence>MALYTANFYPKCSAYPARREASSLLDDNGDQLNNAQFSHIQLSDSTLDASRRAQLRSGIEGMIAAGWCHHQVHYLARSLNYSAFAELVSLQHLRHDDHSSCHDRDWCVAYNVNMETYETRHCDENCQCELVPVPYDDLISIIEAGKVPVVSIERKQGKRSKSQLGLKLYPREKSSHYTAVSHVWADGLGNPSCNALPTCQLRKLDVLLRHTSYSSLRSHSPRFWFDTLCIPVKEQHQQLRVNCIDDMGSVYAGAHTVLVLDTELMSLSAANTQDCIARIICSVWMRRSWTLQEGILARRCAFVFHDDLLVGTPHSDKLELELTKQRKREREWWNKSLAAERISSGENPKLDSSNDNPNSIALADVTQHQTSPGGDGLVKYLKHNLVGIKSAPKHLRFTLIWNALAGRSTSQPDDIYLMLANLLDFRAQQILDLPPDKRLNAFLQNLTALPFSLLFHPCTADNDYMPTKLDRVPLDYDMFMVKRDGHLALRYDYSFYSDKLLHGSKSLDVQKSGKSYDGILIDQIIHPVPNCFVACDSTSGVAYSFYVSCCITSRPTDLSTAKHTYLLVEVENLYTSAHIEHGFSGGTIRRGIILYLSEPVANSQDRVPKAMFACSARVQLGSATEQNHNVVIYDGPFLRRAVFPREFDLQHGA</sequence>
<name>A0A9P4LIL2_9PLEO</name>
<dbReference type="Pfam" id="PF06985">
    <property type="entry name" value="HET"/>
    <property type="match status" value="1"/>
</dbReference>
<evidence type="ECO:0000259" key="1">
    <source>
        <dbReference type="Pfam" id="PF06985"/>
    </source>
</evidence>
<reference evidence="2" key="1">
    <citation type="journal article" date="2020" name="Stud. Mycol.">
        <title>101 Dothideomycetes genomes: a test case for predicting lifestyles and emergence of pathogens.</title>
        <authorList>
            <person name="Haridas S."/>
            <person name="Albert R."/>
            <person name="Binder M."/>
            <person name="Bloem J."/>
            <person name="Labutti K."/>
            <person name="Salamov A."/>
            <person name="Andreopoulos B."/>
            <person name="Baker S."/>
            <person name="Barry K."/>
            <person name="Bills G."/>
            <person name="Bluhm B."/>
            <person name="Cannon C."/>
            <person name="Castanera R."/>
            <person name="Culley D."/>
            <person name="Daum C."/>
            <person name="Ezra D."/>
            <person name="Gonzalez J."/>
            <person name="Henrissat B."/>
            <person name="Kuo A."/>
            <person name="Liang C."/>
            <person name="Lipzen A."/>
            <person name="Lutzoni F."/>
            <person name="Magnuson J."/>
            <person name="Mondo S."/>
            <person name="Nolan M."/>
            <person name="Ohm R."/>
            <person name="Pangilinan J."/>
            <person name="Park H.-J."/>
            <person name="Ramirez L."/>
            <person name="Alfaro M."/>
            <person name="Sun H."/>
            <person name="Tritt A."/>
            <person name="Yoshinaga Y."/>
            <person name="Zwiers L.-H."/>
            <person name="Turgeon B."/>
            <person name="Goodwin S."/>
            <person name="Spatafora J."/>
            <person name="Crous P."/>
            <person name="Grigoriev I."/>
        </authorList>
    </citation>
    <scope>NUCLEOTIDE SEQUENCE</scope>
    <source>
        <strain evidence="2">CBS 110217</strain>
    </source>
</reference>
<dbReference type="PANTHER" id="PTHR39596:SF2">
    <property type="entry name" value="HET DOMAIN PROTEIN (AFU_ORTHOLOGUE AFUA_1G17550)-RELATED"/>
    <property type="match status" value="1"/>
</dbReference>
<protein>
    <recommendedName>
        <fullName evidence="1">Heterokaryon incompatibility domain-containing protein</fullName>
    </recommendedName>
</protein>
<accession>A0A9P4LIL2</accession>
<dbReference type="PANTHER" id="PTHR39596">
    <property type="match status" value="1"/>
</dbReference>
<proteinExistence type="predicted"/>
<dbReference type="EMBL" id="ML978217">
    <property type="protein sequence ID" value="KAF2028126.1"/>
    <property type="molecule type" value="Genomic_DNA"/>
</dbReference>
<evidence type="ECO:0000313" key="3">
    <source>
        <dbReference type="Proteomes" id="UP000799777"/>
    </source>
</evidence>
<dbReference type="AlphaFoldDB" id="A0A9P4LIL2"/>
<dbReference type="OrthoDB" id="2426273at2759"/>
<feature type="domain" description="Heterokaryon incompatibility" evidence="1">
    <location>
        <begin position="177"/>
        <end position="260"/>
    </location>
</feature>